<evidence type="ECO:0000313" key="2">
    <source>
        <dbReference type="Proteomes" id="UP000268093"/>
    </source>
</evidence>
<name>A0A433A262_9FUNG</name>
<reference evidence="1 2" key="1">
    <citation type="journal article" date="2018" name="New Phytol.">
        <title>Phylogenomics of Endogonaceae and evolution of mycorrhizas within Mucoromycota.</title>
        <authorList>
            <person name="Chang Y."/>
            <person name="Desiro A."/>
            <person name="Na H."/>
            <person name="Sandor L."/>
            <person name="Lipzen A."/>
            <person name="Clum A."/>
            <person name="Barry K."/>
            <person name="Grigoriev I.V."/>
            <person name="Martin F.M."/>
            <person name="Stajich J.E."/>
            <person name="Smith M.E."/>
            <person name="Bonito G."/>
            <person name="Spatafora J.W."/>
        </authorList>
    </citation>
    <scope>NUCLEOTIDE SEQUENCE [LARGE SCALE GENOMIC DNA]</scope>
    <source>
        <strain evidence="1 2">GMNB39</strain>
    </source>
</reference>
<sequence>MDAAPAKVLRLAIAFVHFGREADAQEVEHFGRNGRAAAYYESDASAETLADLIGLEEGMDKGRADESGIKINKKKQRDPNPHLAEHGSIPQEMRDMPVLKPFLFLIIRSVEQQRSDAALSFNTGKHFIIDPVEESGHGDEDGGLELCNIVEEFESVALVVADGGTAVDEKRLGGALEHVRQRKV</sequence>
<dbReference type="EMBL" id="RBNI01019703">
    <property type="protein sequence ID" value="RUO96782.1"/>
    <property type="molecule type" value="Genomic_DNA"/>
</dbReference>
<keyword evidence="2" id="KW-1185">Reference proteome</keyword>
<gene>
    <name evidence="1" type="ORF">BC936DRAFT_141466</name>
</gene>
<proteinExistence type="predicted"/>
<organism evidence="1 2">
    <name type="scientific">Jimgerdemannia flammicorona</name>
    <dbReference type="NCBI Taxonomy" id="994334"/>
    <lineage>
        <taxon>Eukaryota</taxon>
        <taxon>Fungi</taxon>
        <taxon>Fungi incertae sedis</taxon>
        <taxon>Mucoromycota</taxon>
        <taxon>Mucoromycotina</taxon>
        <taxon>Endogonomycetes</taxon>
        <taxon>Endogonales</taxon>
        <taxon>Endogonaceae</taxon>
        <taxon>Jimgerdemannia</taxon>
    </lineage>
</organism>
<evidence type="ECO:0000313" key="1">
    <source>
        <dbReference type="EMBL" id="RUO96782.1"/>
    </source>
</evidence>
<comment type="caution">
    <text evidence="1">The sequence shown here is derived from an EMBL/GenBank/DDBJ whole genome shotgun (WGS) entry which is preliminary data.</text>
</comment>
<protein>
    <submittedName>
        <fullName evidence="1">Uncharacterized protein</fullName>
    </submittedName>
</protein>
<dbReference type="Proteomes" id="UP000268093">
    <property type="component" value="Unassembled WGS sequence"/>
</dbReference>
<accession>A0A433A262</accession>